<reference evidence="1 2" key="1">
    <citation type="submission" date="2017-01" db="EMBL/GenBank/DDBJ databases">
        <authorList>
            <consortium name="Urmite Genomes"/>
        </authorList>
    </citation>
    <scope>NUCLEOTIDE SEQUENCE [LARGE SCALE GENOMIC DNA]</scope>
    <source>
        <strain evidence="1 2">AB215</strain>
    </source>
</reference>
<dbReference type="InterPro" id="IPR032710">
    <property type="entry name" value="NTF2-like_dom_sf"/>
</dbReference>
<organism evidence="1 2">
    <name type="scientific">Mycobacterium numidiamassiliense</name>
    <dbReference type="NCBI Taxonomy" id="1841861"/>
    <lineage>
        <taxon>Bacteria</taxon>
        <taxon>Bacillati</taxon>
        <taxon>Actinomycetota</taxon>
        <taxon>Actinomycetes</taxon>
        <taxon>Mycobacteriales</taxon>
        <taxon>Mycobacteriaceae</taxon>
        <taxon>Mycobacterium</taxon>
    </lineage>
</organism>
<dbReference type="SUPFAM" id="SSF54427">
    <property type="entry name" value="NTF2-like"/>
    <property type="match status" value="1"/>
</dbReference>
<accession>A0A2U3PD13</accession>
<dbReference type="AlphaFoldDB" id="A0A2U3PD13"/>
<evidence type="ECO:0008006" key="3">
    <source>
        <dbReference type="Google" id="ProtNLM"/>
    </source>
</evidence>
<sequence length="164" mass="17791">VSGLTPPEAEPAQPGLIAGLTALIREYDQRWLALDIAGVAGLWERETPQPIYIGDEYPTPLIGAEALDRHWGRLAGRLTRALVFSQLWSAEVLAGGFARCVLLSRWSFTGAGSDIAHSGASWITWLLRLRGNRYLIVHHMESQVYLGDGFGPGDPPGPDAHAVP</sequence>
<dbReference type="Gene3D" id="3.10.450.50">
    <property type="match status" value="1"/>
</dbReference>
<protein>
    <recommendedName>
        <fullName evidence="3">Ketosteroid isomerase homolog</fullName>
    </recommendedName>
</protein>
<name>A0A2U3PD13_9MYCO</name>
<dbReference type="STRING" id="1841861.GCA_900157365_02159"/>
<proteinExistence type="predicted"/>
<feature type="non-terminal residue" evidence="1">
    <location>
        <position position="1"/>
    </location>
</feature>
<keyword evidence="2" id="KW-1185">Reference proteome</keyword>
<dbReference type="EMBL" id="FUEZ01000004">
    <property type="protein sequence ID" value="SPM41629.1"/>
    <property type="molecule type" value="Genomic_DNA"/>
</dbReference>
<dbReference type="Proteomes" id="UP000240424">
    <property type="component" value="Unassembled WGS sequence"/>
</dbReference>
<evidence type="ECO:0000313" key="2">
    <source>
        <dbReference type="Proteomes" id="UP000240424"/>
    </source>
</evidence>
<gene>
    <name evidence="1" type="ORF">MNAB215_3839</name>
</gene>
<evidence type="ECO:0000313" key="1">
    <source>
        <dbReference type="EMBL" id="SPM41629.1"/>
    </source>
</evidence>